<evidence type="ECO:0000313" key="7">
    <source>
        <dbReference type="EMBL" id="RFS84510.1"/>
    </source>
</evidence>
<evidence type="ECO:0000256" key="4">
    <source>
        <dbReference type="ARBA" id="ARBA00022729"/>
    </source>
</evidence>
<dbReference type="Pfam" id="PF01497">
    <property type="entry name" value="Peripla_BP_2"/>
    <property type="match status" value="1"/>
</dbReference>
<dbReference type="PROSITE" id="PS51257">
    <property type="entry name" value="PROKAR_LIPOPROTEIN"/>
    <property type="match status" value="1"/>
</dbReference>
<dbReference type="AlphaFoldDB" id="A0A372GGM3"/>
<feature type="signal peptide" evidence="5">
    <location>
        <begin position="1"/>
        <end position="24"/>
    </location>
</feature>
<accession>A0A372GGM3</accession>
<evidence type="ECO:0000313" key="8">
    <source>
        <dbReference type="Proteomes" id="UP000262882"/>
    </source>
</evidence>
<name>A0A372GGM3_9ACTN</name>
<proteinExistence type="inferred from homology"/>
<evidence type="ECO:0000256" key="1">
    <source>
        <dbReference type="ARBA" id="ARBA00004196"/>
    </source>
</evidence>
<dbReference type="GO" id="GO:1901678">
    <property type="term" value="P:iron coordination entity transport"/>
    <property type="evidence" value="ECO:0007669"/>
    <property type="project" value="UniProtKB-ARBA"/>
</dbReference>
<gene>
    <name evidence="7" type="ORF">D0T12_13110</name>
</gene>
<dbReference type="Proteomes" id="UP000262882">
    <property type="component" value="Unassembled WGS sequence"/>
</dbReference>
<dbReference type="OrthoDB" id="9793175at2"/>
<dbReference type="InterPro" id="IPR002491">
    <property type="entry name" value="ABC_transptr_periplasmic_BD"/>
</dbReference>
<reference evidence="7 8" key="1">
    <citation type="submission" date="2018-08" db="EMBL/GenBank/DDBJ databases">
        <title>Actinomadura spongicola sp. nov., isolated from marine sponge Leucetta chagosensis.</title>
        <authorList>
            <person name="Li L."/>
            <person name="Lin H.W."/>
        </authorList>
    </citation>
    <scope>NUCLEOTIDE SEQUENCE [LARGE SCALE GENOMIC DNA]</scope>
    <source>
        <strain evidence="7 8">LHW52907</strain>
    </source>
</reference>
<feature type="chain" id="PRO_5038531390" evidence="5">
    <location>
        <begin position="25"/>
        <end position="331"/>
    </location>
</feature>
<dbReference type="PROSITE" id="PS50983">
    <property type="entry name" value="FE_B12_PBP"/>
    <property type="match status" value="1"/>
</dbReference>
<comment type="caution">
    <text evidence="7">The sequence shown here is derived from an EMBL/GenBank/DDBJ whole genome shotgun (WGS) entry which is preliminary data.</text>
</comment>
<dbReference type="Gene3D" id="3.40.50.1980">
    <property type="entry name" value="Nitrogenase molybdenum iron protein domain"/>
    <property type="match status" value="2"/>
</dbReference>
<comment type="similarity">
    <text evidence="2">Belongs to the bacterial solute-binding protein 8 family.</text>
</comment>
<keyword evidence="3" id="KW-0813">Transport</keyword>
<dbReference type="GO" id="GO:0030288">
    <property type="term" value="C:outer membrane-bounded periplasmic space"/>
    <property type="evidence" value="ECO:0007669"/>
    <property type="project" value="TreeGrafter"/>
</dbReference>
<keyword evidence="4 5" id="KW-0732">Signal</keyword>
<dbReference type="InterPro" id="IPR051313">
    <property type="entry name" value="Bact_iron-sidero_bind"/>
</dbReference>
<dbReference type="PANTHER" id="PTHR30532:SF1">
    <property type="entry name" value="IRON(3+)-HYDROXAMATE-BINDING PROTEIN FHUD"/>
    <property type="match status" value="1"/>
</dbReference>
<dbReference type="EMBL" id="QVNQ01000004">
    <property type="protein sequence ID" value="RFS84510.1"/>
    <property type="molecule type" value="Genomic_DNA"/>
</dbReference>
<sequence length="331" mass="34565">MTSATTRGLAAVCAAALVLASACGSGNSSTESGSGGTRVFAADNGKIKIPAEPKRVVATGYAVPVLIELGAPLVGISTWKRGIPMMSAEDRATYEKLDKVAGESAAETNYEAVAKADPDLIVIGVPKPVLGDLNMKRLESVAPVVVLGPASPSDWRDLSRRQAEAVGSVEGYGKAKAEYERKAATIAAKYKGALAGLKFGHVGGYGKVASGTFMREYARSWGTNVAGDIGVPYYGEVKEKRGGGTNVSEYPSIEKLSESLGEADVITYTLEPDGTVGPAVKYVLDSDLWKRLPAVKAGRAYGIRYTQAATYPSALKTLDALDQALAPLLKS</sequence>
<evidence type="ECO:0000256" key="5">
    <source>
        <dbReference type="SAM" id="SignalP"/>
    </source>
</evidence>
<dbReference type="PANTHER" id="PTHR30532">
    <property type="entry name" value="IRON III DICITRATE-BINDING PERIPLASMIC PROTEIN"/>
    <property type="match status" value="1"/>
</dbReference>
<dbReference type="SUPFAM" id="SSF53807">
    <property type="entry name" value="Helical backbone' metal receptor"/>
    <property type="match status" value="1"/>
</dbReference>
<organism evidence="7 8">
    <name type="scientific">Actinomadura spongiicola</name>
    <dbReference type="NCBI Taxonomy" id="2303421"/>
    <lineage>
        <taxon>Bacteria</taxon>
        <taxon>Bacillati</taxon>
        <taxon>Actinomycetota</taxon>
        <taxon>Actinomycetes</taxon>
        <taxon>Streptosporangiales</taxon>
        <taxon>Thermomonosporaceae</taxon>
        <taxon>Actinomadura</taxon>
    </lineage>
</organism>
<protein>
    <submittedName>
        <fullName evidence="7">ABC transporter substrate-binding protein</fullName>
    </submittedName>
</protein>
<evidence type="ECO:0000256" key="2">
    <source>
        <dbReference type="ARBA" id="ARBA00008814"/>
    </source>
</evidence>
<evidence type="ECO:0000259" key="6">
    <source>
        <dbReference type="PROSITE" id="PS50983"/>
    </source>
</evidence>
<comment type="subcellular location">
    <subcellularLocation>
        <location evidence="1">Cell envelope</location>
    </subcellularLocation>
</comment>
<feature type="domain" description="Fe/B12 periplasmic-binding" evidence="6">
    <location>
        <begin position="54"/>
        <end position="331"/>
    </location>
</feature>
<evidence type="ECO:0000256" key="3">
    <source>
        <dbReference type="ARBA" id="ARBA00022448"/>
    </source>
</evidence>
<keyword evidence="8" id="KW-1185">Reference proteome</keyword>